<name>A0ABX0UJ98_9BACT</name>
<comment type="caution">
    <text evidence="2">The sequence shown here is derived from an EMBL/GenBank/DDBJ whole genome shotgun (WGS) entry which is preliminary data.</text>
</comment>
<protein>
    <recommendedName>
        <fullName evidence="4">DUF4369 domain-containing protein</fullName>
    </recommendedName>
</protein>
<dbReference type="EMBL" id="JAASQJ010000002">
    <property type="protein sequence ID" value="NIJ53088.1"/>
    <property type="molecule type" value="Genomic_DNA"/>
</dbReference>
<dbReference type="Gene3D" id="3.40.30.10">
    <property type="entry name" value="Glutaredoxin"/>
    <property type="match status" value="1"/>
</dbReference>
<reference evidence="2 3" key="1">
    <citation type="submission" date="2020-03" db="EMBL/GenBank/DDBJ databases">
        <title>Genomic Encyclopedia of Type Strains, Phase IV (KMG-IV): sequencing the most valuable type-strain genomes for metagenomic binning, comparative biology and taxonomic classification.</title>
        <authorList>
            <person name="Goeker M."/>
        </authorList>
    </citation>
    <scope>NUCLEOTIDE SEQUENCE [LARGE SCALE GENOMIC DNA]</scope>
    <source>
        <strain evidence="2 3">DSM 102865</strain>
    </source>
</reference>
<sequence length="570" mass="64459">MRFIFLTVLFSGLLSASFAATDSLIIKGRIQNLNGRLYRQASFINFSRNNILQPQSELSKQAPLEPDGSFRVSLPILFPQEEIYLDYGGKAFATFLGSPGTVEISFNGDSIGKAKKLFFFAGVNADANNQYPLYVEAENKLAESGKTMLAVTVTSPKDLLGPNFFKNFWQKGTTEAKAVVNAREQLRLSALQNITQKAILSPVLFQWIKSVTDEEGLQLLYEHALGTDYVVSKDLLDSLKRLQGTPLTGQRVIWANRFGNYADILVENRKMSNPSMVNSLPVRLMASLIRNNATNLSADERRHLEQITENGLAEKSELDFLNKLFAKNEMVLNLLFNYERESRIYSDIFDSTATEFLKVRYLAKNLYKFTYPEQLLLSKHIQSRTATDQFKKSLDEIVALEVRDSADIRRLVDFRGLKTDPVEALPGYWLAASNDRGTAWFDRVLEGYRGKTVYLAKWNIEDGKSRDELDFIPSLQASLPEDIVFMYIHLPNEGAGTSETLLKQYIVRHKLKGVHLLMNNDQMMDLLFRLNPLDAATFSLIRPNGKFALKKASPPSEREKTIQAILQAGK</sequence>
<dbReference type="RefSeq" id="WP_208408282.1">
    <property type="nucleotide sequence ID" value="NZ_JAASQJ010000002.1"/>
</dbReference>
<gene>
    <name evidence="2" type="ORF">FHS68_002258</name>
</gene>
<organism evidence="2 3">
    <name type="scientific">Dyadobacter arcticus</name>
    <dbReference type="NCBI Taxonomy" id="1078754"/>
    <lineage>
        <taxon>Bacteria</taxon>
        <taxon>Pseudomonadati</taxon>
        <taxon>Bacteroidota</taxon>
        <taxon>Cytophagia</taxon>
        <taxon>Cytophagales</taxon>
        <taxon>Spirosomataceae</taxon>
        <taxon>Dyadobacter</taxon>
    </lineage>
</organism>
<keyword evidence="3" id="KW-1185">Reference proteome</keyword>
<evidence type="ECO:0000313" key="2">
    <source>
        <dbReference type="EMBL" id="NIJ53088.1"/>
    </source>
</evidence>
<accession>A0ABX0UJ98</accession>
<feature type="chain" id="PRO_5045971405" description="DUF4369 domain-containing protein" evidence="1">
    <location>
        <begin position="20"/>
        <end position="570"/>
    </location>
</feature>
<dbReference type="Proteomes" id="UP001179181">
    <property type="component" value="Unassembled WGS sequence"/>
</dbReference>
<evidence type="ECO:0008006" key="4">
    <source>
        <dbReference type="Google" id="ProtNLM"/>
    </source>
</evidence>
<evidence type="ECO:0000256" key="1">
    <source>
        <dbReference type="SAM" id="SignalP"/>
    </source>
</evidence>
<keyword evidence="1" id="KW-0732">Signal</keyword>
<proteinExistence type="predicted"/>
<feature type="signal peptide" evidence="1">
    <location>
        <begin position="1"/>
        <end position="19"/>
    </location>
</feature>
<evidence type="ECO:0000313" key="3">
    <source>
        <dbReference type="Proteomes" id="UP001179181"/>
    </source>
</evidence>